<evidence type="ECO:0000313" key="3">
    <source>
        <dbReference type="Proteomes" id="UP001164743"/>
    </source>
</evidence>
<evidence type="ECO:0000256" key="1">
    <source>
        <dbReference type="SAM" id="MobiDB-lite"/>
    </source>
</evidence>
<proteinExistence type="predicted"/>
<sequence>MASSFIPPKSRPHHYQPILPSRYPSSHFNSKQPDQPSVDNPRHFSASLVTRLMSPPAQPPGPFNGPGSFQDRLAKLEGSLPAMHDAYQREISSLRNEVESLKTSQCTFDHHVSAPHYSPGHPQWTGHGKHSHAAHQFSHRSSMWTQRYSAVSSGITLPW</sequence>
<protein>
    <submittedName>
        <fullName evidence="2">Uncharacterized protein</fullName>
    </submittedName>
</protein>
<gene>
    <name evidence="2" type="ORF">PtA15_18A208</name>
</gene>
<evidence type="ECO:0000313" key="2">
    <source>
        <dbReference type="EMBL" id="WAQ93150.1"/>
    </source>
</evidence>
<reference evidence="2" key="1">
    <citation type="submission" date="2022-10" db="EMBL/GenBank/DDBJ databases">
        <title>Puccinia triticina Genome sequencing and assembly.</title>
        <authorList>
            <person name="Li C."/>
        </authorList>
    </citation>
    <scope>NUCLEOTIDE SEQUENCE</scope>
    <source>
        <strain evidence="2">Pt15</strain>
    </source>
</reference>
<feature type="region of interest" description="Disordered" evidence="1">
    <location>
        <begin position="1"/>
        <end position="71"/>
    </location>
</feature>
<feature type="compositionally biased region" description="Polar residues" evidence="1">
    <location>
        <begin position="23"/>
        <end position="38"/>
    </location>
</feature>
<dbReference type="EMBL" id="CP110438">
    <property type="protein sequence ID" value="WAQ93150.1"/>
    <property type="molecule type" value="Genomic_DNA"/>
</dbReference>
<dbReference type="RefSeq" id="XP_053028705.1">
    <property type="nucleotide sequence ID" value="XM_053164724.1"/>
</dbReference>
<dbReference type="Proteomes" id="UP001164743">
    <property type="component" value="Chromosome 18A"/>
</dbReference>
<name>A0ABY7D8B5_9BASI</name>
<dbReference type="GeneID" id="77805619"/>
<organism evidence="2 3">
    <name type="scientific">Puccinia triticina</name>
    <dbReference type="NCBI Taxonomy" id="208348"/>
    <lineage>
        <taxon>Eukaryota</taxon>
        <taxon>Fungi</taxon>
        <taxon>Dikarya</taxon>
        <taxon>Basidiomycota</taxon>
        <taxon>Pucciniomycotina</taxon>
        <taxon>Pucciniomycetes</taxon>
        <taxon>Pucciniales</taxon>
        <taxon>Pucciniaceae</taxon>
        <taxon>Puccinia</taxon>
    </lineage>
</organism>
<accession>A0ABY7D8B5</accession>
<keyword evidence="3" id="KW-1185">Reference proteome</keyword>